<feature type="signal peptide" evidence="1">
    <location>
        <begin position="1"/>
        <end position="23"/>
    </location>
</feature>
<organism evidence="2 3">
    <name type="scientific">Phormidium tenue FACHB-1050</name>
    <dbReference type="NCBI Taxonomy" id="2692857"/>
    <lineage>
        <taxon>Bacteria</taxon>
        <taxon>Bacillati</taxon>
        <taxon>Cyanobacteriota</taxon>
        <taxon>Cyanophyceae</taxon>
        <taxon>Oscillatoriophycideae</taxon>
        <taxon>Oscillatoriales</taxon>
        <taxon>Oscillatoriaceae</taxon>
        <taxon>Phormidium</taxon>
    </lineage>
</organism>
<name>A0ABR8CB03_9CYAN</name>
<dbReference type="Proteomes" id="UP000618445">
    <property type="component" value="Unassembled WGS sequence"/>
</dbReference>
<keyword evidence="1" id="KW-0732">Signal</keyword>
<sequence>MFFVRLVATAVCIKLKASLAQRAAPLLFDDWRHSCFYYKNRFFESPPLVGFQKTNFGVSSAEGAGNTKIGFIIRIAAGDSYITLSLTNRAMIELMC</sequence>
<keyword evidence="3" id="KW-1185">Reference proteome</keyword>
<dbReference type="EMBL" id="JACJQY010000014">
    <property type="protein sequence ID" value="MBD2317345.1"/>
    <property type="molecule type" value="Genomic_DNA"/>
</dbReference>
<reference evidence="2 3" key="1">
    <citation type="journal article" date="2020" name="ISME J.">
        <title>Comparative genomics reveals insights into cyanobacterial evolution and habitat adaptation.</title>
        <authorList>
            <person name="Chen M.Y."/>
            <person name="Teng W.K."/>
            <person name="Zhao L."/>
            <person name="Hu C.X."/>
            <person name="Zhou Y.K."/>
            <person name="Han B.P."/>
            <person name="Song L.R."/>
            <person name="Shu W.S."/>
        </authorList>
    </citation>
    <scope>NUCLEOTIDE SEQUENCE [LARGE SCALE GENOMIC DNA]</scope>
    <source>
        <strain evidence="2 3">FACHB-1050</strain>
    </source>
</reference>
<gene>
    <name evidence="2" type="ORF">H6G05_10880</name>
</gene>
<evidence type="ECO:0000256" key="1">
    <source>
        <dbReference type="SAM" id="SignalP"/>
    </source>
</evidence>
<evidence type="ECO:0000313" key="2">
    <source>
        <dbReference type="EMBL" id="MBD2317345.1"/>
    </source>
</evidence>
<feature type="chain" id="PRO_5046186846" description="Secreted protein" evidence="1">
    <location>
        <begin position="24"/>
        <end position="96"/>
    </location>
</feature>
<accession>A0ABR8CB03</accession>
<evidence type="ECO:0008006" key="4">
    <source>
        <dbReference type="Google" id="ProtNLM"/>
    </source>
</evidence>
<proteinExistence type="predicted"/>
<evidence type="ECO:0000313" key="3">
    <source>
        <dbReference type="Proteomes" id="UP000618445"/>
    </source>
</evidence>
<comment type="caution">
    <text evidence="2">The sequence shown here is derived from an EMBL/GenBank/DDBJ whole genome shotgun (WGS) entry which is preliminary data.</text>
</comment>
<protein>
    <recommendedName>
        <fullName evidence="4">Secreted protein</fullName>
    </recommendedName>
</protein>